<sequence length="473" mass="48768">MLHHGAPAPAVVQPAAVGEAEMREMVREVMAEPGLTAPSKDVTAIKGQVQQLRSEFASIRADFMAMLRKAPRGSQRAGAPPALSGAAADLRPEYGIVFLAPPPHEMLFGRAVPPFSVGFADDGAATAGLPATKLVCTLCQAQSDDDVSQILFGETEVIMRGGVAHFRGLNLGRLAWMKKGGAYRLKVSALDPSCPYRVATLITPVIAVRTKPSSASRLDAHKAAPAAPAARGTGARWSSVPEPPCAQPPAPREPPPPPRASQLRIPEQAAALMKRKPTSNSAIERASPAPSPHAHRPGGAAAPRAPAQPQCSMAPAEASPRAAGPSWMERMRPSLKKNRARAGAEPVGAERMADLAGDLTRVSVSPVPRARRGDGASPSPPQARAGSGGGGGGASSPPFLGERANSGSTLSALQRLGSSGLFELASAVFGHDSMDAMRTKGEQGELGGSPLKAAHSVPPNASPPHAAHARVDL</sequence>
<evidence type="ECO:0000313" key="3">
    <source>
        <dbReference type="Proteomes" id="UP000751190"/>
    </source>
</evidence>
<feature type="compositionally biased region" description="Pro residues" evidence="1">
    <location>
        <begin position="241"/>
        <end position="259"/>
    </location>
</feature>
<name>A0A8J6C4E7_DIALT</name>
<organism evidence="2 3">
    <name type="scientific">Diacronema lutheri</name>
    <name type="common">Unicellular marine alga</name>
    <name type="synonym">Monochrysis lutheri</name>
    <dbReference type="NCBI Taxonomy" id="2081491"/>
    <lineage>
        <taxon>Eukaryota</taxon>
        <taxon>Haptista</taxon>
        <taxon>Haptophyta</taxon>
        <taxon>Pavlovophyceae</taxon>
        <taxon>Pavlovales</taxon>
        <taxon>Pavlovaceae</taxon>
        <taxon>Diacronema</taxon>
    </lineage>
</organism>
<accession>A0A8J6C4E7</accession>
<dbReference type="AlphaFoldDB" id="A0A8J6C4E7"/>
<feature type="compositionally biased region" description="Low complexity" evidence="1">
    <location>
        <begin position="297"/>
        <end position="310"/>
    </location>
</feature>
<comment type="caution">
    <text evidence="2">The sequence shown here is derived from an EMBL/GenBank/DDBJ whole genome shotgun (WGS) entry which is preliminary data.</text>
</comment>
<feature type="region of interest" description="Disordered" evidence="1">
    <location>
        <begin position="212"/>
        <end position="408"/>
    </location>
</feature>
<feature type="compositionally biased region" description="Low complexity" evidence="1">
    <location>
        <begin position="453"/>
        <end position="466"/>
    </location>
</feature>
<reference evidence="2" key="1">
    <citation type="submission" date="2021-05" db="EMBL/GenBank/DDBJ databases">
        <title>The genome of the haptophyte Pavlova lutheri (Diacronema luteri, Pavlovales) - a model for lipid biosynthesis in eukaryotic algae.</title>
        <authorList>
            <person name="Hulatt C.J."/>
            <person name="Posewitz M.C."/>
        </authorList>
    </citation>
    <scope>NUCLEOTIDE SEQUENCE</scope>
    <source>
        <strain evidence="2">NIVA-4/92</strain>
    </source>
</reference>
<dbReference type="EMBL" id="JAGTXO010000024">
    <property type="protein sequence ID" value="KAG8461647.1"/>
    <property type="molecule type" value="Genomic_DNA"/>
</dbReference>
<proteinExistence type="predicted"/>
<feature type="compositionally biased region" description="Low complexity" evidence="1">
    <location>
        <begin position="223"/>
        <end position="236"/>
    </location>
</feature>
<evidence type="ECO:0000313" key="2">
    <source>
        <dbReference type="EMBL" id="KAG8461647.1"/>
    </source>
</evidence>
<dbReference type="OrthoDB" id="10546905at2759"/>
<dbReference type="Proteomes" id="UP000751190">
    <property type="component" value="Unassembled WGS sequence"/>
</dbReference>
<keyword evidence="3" id="KW-1185">Reference proteome</keyword>
<protein>
    <submittedName>
        <fullName evidence="2">Uncharacterized protein</fullName>
    </submittedName>
</protein>
<feature type="region of interest" description="Disordered" evidence="1">
    <location>
        <begin position="435"/>
        <end position="473"/>
    </location>
</feature>
<gene>
    <name evidence="2" type="ORF">KFE25_001265</name>
</gene>
<evidence type="ECO:0000256" key="1">
    <source>
        <dbReference type="SAM" id="MobiDB-lite"/>
    </source>
</evidence>